<gene>
    <name evidence="2" type="ORF">ALO40_200039</name>
</gene>
<dbReference type="EMBL" id="LJRR01000192">
    <property type="protein sequence ID" value="KPZ16633.1"/>
    <property type="molecule type" value="Genomic_DNA"/>
</dbReference>
<dbReference type="RefSeq" id="WP_044423278.1">
    <property type="nucleotide sequence ID" value="NZ_JYHK01000115.1"/>
</dbReference>
<protein>
    <recommendedName>
        <fullName evidence="1">CD-NTase-associated protein 12/Pycsar effector protein TIR domain-containing protein</fullName>
    </recommendedName>
</protein>
<name>A0A0N8TEK3_9PSED</name>
<feature type="domain" description="CD-NTase-associated protein 12/Pycsar effector protein TIR" evidence="1">
    <location>
        <begin position="155"/>
        <end position="272"/>
    </location>
</feature>
<dbReference type="Proteomes" id="UP000050317">
    <property type="component" value="Unassembled WGS sequence"/>
</dbReference>
<proteinExistence type="predicted"/>
<organism evidence="2 3">
    <name type="scientific">Pseudomonas syringae pv. viburni</name>
    <dbReference type="NCBI Taxonomy" id="251703"/>
    <lineage>
        <taxon>Bacteria</taxon>
        <taxon>Pseudomonadati</taxon>
        <taxon>Pseudomonadota</taxon>
        <taxon>Gammaproteobacteria</taxon>
        <taxon>Pseudomonadales</taxon>
        <taxon>Pseudomonadaceae</taxon>
        <taxon>Pseudomonas</taxon>
    </lineage>
</organism>
<dbReference type="InterPro" id="IPR014571">
    <property type="entry name" value="UCP032620"/>
</dbReference>
<evidence type="ECO:0000313" key="3">
    <source>
        <dbReference type="Proteomes" id="UP000050317"/>
    </source>
</evidence>
<comment type="caution">
    <text evidence="2">The sequence shown here is derived from an EMBL/GenBank/DDBJ whole genome shotgun (WGS) entry which is preliminary data.</text>
</comment>
<dbReference type="AlphaFoldDB" id="A0A0N8TEK3"/>
<dbReference type="Pfam" id="PF10137">
    <property type="entry name" value="CAP12-PCTIR_TIR"/>
    <property type="match status" value="1"/>
</dbReference>
<evidence type="ECO:0000259" key="1">
    <source>
        <dbReference type="Pfam" id="PF10137"/>
    </source>
</evidence>
<dbReference type="GO" id="GO:0050135">
    <property type="term" value="F:NADP+ nucleosidase activity"/>
    <property type="evidence" value="ECO:0007669"/>
    <property type="project" value="InterPro"/>
</dbReference>
<evidence type="ECO:0000313" key="2">
    <source>
        <dbReference type="EMBL" id="KPZ16633.1"/>
    </source>
</evidence>
<accession>A0A0N8TEK3</accession>
<reference evidence="2 3" key="1">
    <citation type="submission" date="2015-09" db="EMBL/GenBank/DDBJ databases">
        <title>Genome announcement of multiple Pseudomonas syringae strains.</title>
        <authorList>
            <person name="Thakur S."/>
            <person name="Wang P.W."/>
            <person name="Gong Y."/>
            <person name="Weir B.S."/>
            <person name="Guttman D.S."/>
        </authorList>
    </citation>
    <scope>NUCLEOTIDE SEQUENCE [LARGE SCALE GENOMIC DNA]</scope>
    <source>
        <strain evidence="2 3">ICMP3963</strain>
    </source>
</reference>
<dbReference type="InterPro" id="IPR019302">
    <property type="entry name" value="CAP12/PCTIR_TIR_dom"/>
</dbReference>
<sequence length="299" mass="33438">MSSPDVFTQINSCILDLQNSQEQTFEVPLKRLGRVLASPELAEINRELMHNVDLEKFLSDSENTGGSFAGSHRLAWPDDDSARLGLTVLLVQKLAADPKYALNFGYHYFNSGSRKVISGFHSFVSQVLIPFVRDYKAHIKIGNMASTLSGTFSNKVFIVHGHDDASRHMLANFLNRLGLESIVLKEQPDRGRTIIEKFEQTSDVGYAVVLLTPDDIVSAVQVNMPSARARQNVIFELGYFAGKLGRGRVCLLKKGDVEIPSDLFGVVYTELDPHEGWQMRLVREMKEAGLQFDASRLYT</sequence>
<dbReference type="PATRIC" id="fig|251703.9.peg.334"/>
<dbReference type="PIRSF" id="PIRSF032620">
    <property type="entry name" value="UCP032620"/>
    <property type="match status" value="1"/>
</dbReference>